<dbReference type="Pfam" id="PF19916">
    <property type="entry name" value="VMAP-M0"/>
    <property type="match status" value="1"/>
</dbReference>
<evidence type="ECO:0000313" key="5">
    <source>
        <dbReference type="EMBL" id="REH54216.1"/>
    </source>
</evidence>
<evidence type="ECO:0000259" key="4">
    <source>
        <dbReference type="Pfam" id="PF20028"/>
    </source>
</evidence>
<evidence type="ECO:0000259" key="3">
    <source>
        <dbReference type="Pfam" id="PF19956"/>
    </source>
</evidence>
<dbReference type="Proteomes" id="UP000256269">
    <property type="component" value="Unassembled WGS sequence"/>
</dbReference>
<dbReference type="Pfam" id="PF20028">
    <property type="entry name" value="VMAP-C"/>
    <property type="match status" value="1"/>
</dbReference>
<feature type="region of interest" description="Disordered" evidence="1">
    <location>
        <begin position="508"/>
        <end position="529"/>
    </location>
</feature>
<protein>
    <submittedName>
        <fullName evidence="5">Uncharacterized protein</fullName>
    </submittedName>
</protein>
<evidence type="ECO:0000256" key="1">
    <source>
        <dbReference type="SAM" id="MobiDB-lite"/>
    </source>
</evidence>
<dbReference type="RefSeq" id="WP_147328415.1">
    <property type="nucleotide sequence ID" value="NZ_CP144375.1"/>
</dbReference>
<gene>
    <name evidence="5" type="ORF">BCF44_102448</name>
</gene>
<dbReference type="Pfam" id="PF19956">
    <property type="entry name" value="EAD2"/>
    <property type="match status" value="1"/>
</dbReference>
<keyword evidence="6" id="KW-1185">Reference proteome</keyword>
<dbReference type="OrthoDB" id="3867284at2"/>
<evidence type="ECO:0000259" key="2">
    <source>
        <dbReference type="Pfam" id="PF19916"/>
    </source>
</evidence>
<dbReference type="InterPro" id="IPR045555">
    <property type="entry name" value="VMAP-M0"/>
</dbReference>
<sequence>MASLGRDGAGRPAATYDGPAMIVSDGEARVVSAGRPQLPEPVRNRLVTLLLEVEELHDPDSRALVVAELRNRLGPGFDVPMQKSDRLYTLALVEECQKHYGGLRKLVDALRLTSPGHYRVDEAAELVAAHIPLEILQAAERADLRKLLAALTSEVDSHSLYRAAAGPLAPPLESVPNDLLGVVDELVNMMTPPGQLPPLLVFVEYLAAAVDGRGQTAGALRRWNADLVRRCELPPQLLAAARESAHFHTTKPGGRPSLLVQIDEDGLDHNRFQVSVWLWLDSDSQTLARDDHSYSLDEIPDVIDRALLECGSMLVADSVEPMVEFILPHRLLVEPVDKWLITQGGPFRSRLGVYYPVVVRSLDRLRTTSLPLRQQWWAKWRWLQEHSGLHPESAVRWMADVDGRDPQRLYRELTGDQPVAVAWHGPPPLEHQAVDSVLGAAVWAGTPVALWCREHHGEGGHLQLTDLLTNGPLPRLPDHALRARKDADAPGAVDDHCGNHLSLLWDDPSRLPEPRLGLSAPSSTGGSPP</sequence>
<feature type="domain" description="vWA-MoxR associated protein middle region 0" evidence="2">
    <location>
        <begin position="137"/>
        <end position="241"/>
    </location>
</feature>
<name>A0A3E0I6Q6_9PSEU</name>
<feature type="compositionally biased region" description="Polar residues" evidence="1">
    <location>
        <begin position="520"/>
        <end position="529"/>
    </location>
</feature>
<dbReference type="AlphaFoldDB" id="A0A3E0I6Q6"/>
<organism evidence="5 6">
    <name type="scientific">Kutzneria buriramensis</name>
    <dbReference type="NCBI Taxonomy" id="1045776"/>
    <lineage>
        <taxon>Bacteria</taxon>
        <taxon>Bacillati</taxon>
        <taxon>Actinomycetota</taxon>
        <taxon>Actinomycetes</taxon>
        <taxon>Pseudonocardiales</taxon>
        <taxon>Pseudonocardiaceae</taxon>
        <taxon>Kutzneria</taxon>
    </lineage>
</organism>
<dbReference type="InterPro" id="IPR045450">
    <property type="entry name" value="VMAP_C"/>
</dbReference>
<comment type="caution">
    <text evidence="5">The sequence shown here is derived from an EMBL/GenBank/DDBJ whole genome shotgun (WGS) entry which is preliminary data.</text>
</comment>
<evidence type="ECO:0000313" key="6">
    <source>
        <dbReference type="Proteomes" id="UP000256269"/>
    </source>
</evidence>
<dbReference type="EMBL" id="QUNO01000002">
    <property type="protein sequence ID" value="REH54216.1"/>
    <property type="molecule type" value="Genomic_DNA"/>
</dbReference>
<proteinExistence type="predicted"/>
<accession>A0A3E0I6Q6</accession>
<dbReference type="InterPro" id="IPR045431">
    <property type="entry name" value="EAD2"/>
</dbReference>
<feature type="domain" description="vWA-MoxR associated protein C-terminal" evidence="4">
    <location>
        <begin position="271"/>
        <end position="508"/>
    </location>
</feature>
<reference evidence="5 6" key="1">
    <citation type="submission" date="2018-08" db="EMBL/GenBank/DDBJ databases">
        <title>Genomic Encyclopedia of Archaeal and Bacterial Type Strains, Phase II (KMG-II): from individual species to whole genera.</title>
        <authorList>
            <person name="Goeker M."/>
        </authorList>
    </citation>
    <scope>NUCLEOTIDE SEQUENCE [LARGE SCALE GENOMIC DNA]</scope>
    <source>
        <strain evidence="5 6">DSM 45791</strain>
    </source>
</reference>
<feature type="domain" description="Effector-associated" evidence="3">
    <location>
        <begin position="47"/>
        <end position="128"/>
    </location>
</feature>